<dbReference type="Proteomes" id="UP000663873">
    <property type="component" value="Unassembled WGS sequence"/>
</dbReference>
<reference evidence="5" key="1">
    <citation type="submission" date="2021-02" db="EMBL/GenBank/DDBJ databases">
        <authorList>
            <person name="Nowell W R."/>
        </authorList>
    </citation>
    <scope>NUCLEOTIDE SEQUENCE</scope>
</reference>
<dbReference type="CDD" id="cd00096">
    <property type="entry name" value="Ig"/>
    <property type="match status" value="1"/>
</dbReference>
<dbReference type="PANTHER" id="PTHR47633:SF4">
    <property type="entry name" value="MYOPALLADIN ISOFORM X1"/>
    <property type="match status" value="1"/>
</dbReference>
<keyword evidence="6" id="KW-1185">Reference proteome</keyword>
<evidence type="ECO:0000313" key="6">
    <source>
        <dbReference type="Proteomes" id="UP000663873"/>
    </source>
</evidence>
<dbReference type="InterPro" id="IPR036179">
    <property type="entry name" value="Ig-like_dom_sf"/>
</dbReference>
<sequence length="300" mass="33390">MTILFFKFTWYKNGEPLLEGNRFTTKYDIYPKTLTLQVLAARPDDDGTYTVRVTNPSGSDETTCKLAIRPVASIDTTPFVKPERFAQLELKAPLPTSEDLQQMEPPKVIVPLQDVQINEESPVLLQATVIGKPTPHFIWLKDGAPLPASNRLRTRYDIGTKQVLLQINDARPQDIGEYVVIATNPVGEDSSVCSLNVVPDKPGVDDRAFVPQDKFRDLEHPEGKDRRPITIVPGVDTQPFVSPDKFRSLDHVPTSMKPEDTPLEAKRPPRVLVPLSNCELEELMPAILTTTIDAGVPMAT</sequence>
<dbReference type="FunFam" id="2.60.40.10:FF:000032">
    <property type="entry name" value="palladin isoform X1"/>
    <property type="match status" value="1"/>
</dbReference>
<keyword evidence="1" id="KW-1015">Disulfide bond</keyword>
<dbReference type="InterPro" id="IPR007110">
    <property type="entry name" value="Ig-like_dom"/>
</dbReference>
<protein>
    <recommendedName>
        <fullName evidence="4">Ig-like domain-containing protein</fullName>
    </recommendedName>
</protein>
<dbReference type="Gene3D" id="2.60.40.10">
    <property type="entry name" value="Immunoglobulins"/>
    <property type="match status" value="2"/>
</dbReference>
<feature type="domain" description="Ig-like" evidence="4">
    <location>
        <begin position="8"/>
        <end position="67"/>
    </location>
</feature>
<evidence type="ECO:0000256" key="2">
    <source>
        <dbReference type="ARBA" id="ARBA00023319"/>
    </source>
</evidence>
<comment type="caution">
    <text evidence="5">The sequence shown here is derived from an EMBL/GenBank/DDBJ whole genome shotgun (WGS) entry which is preliminary data.</text>
</comment>
<feature type="non-terminal residue" evidence="5">
    <location>
        <position position="1"/>
    </location>
</feature>
<name>A0A821F1N8_9BILA</name>
<evidence type="ECO:0000313" key="5">
    <source>
        <dbReference type="EMBL" id="CAF4646354.1"/>
    </source>
</evidence>
<dbReference type="InterPro" id="IPR013783">
    <property type="entry name" value="Ig-like_fold"/>
</dbReference>
<evidence type="ECO:0000256" key="1">
    <source>
        <dbReference type="ARBA" id="ARBA00023157"/>
    </source>
</evidence>
<evidence type="ECO:0000259" key="4">
    <source>
        <dbReference type="PROSITE" id="PS50835"/>
    </source>
</evidence>
<dbReference type="PANTHER" id="PTHR47633">
    <property type="entry name" value="IMMUNOGLOBULIN"/>
    <property type="match status" value="1"/>
</dbReference>
<dbReference type="PROSITE" id="PS50835">
    <property type="entry name" value="IG_LIKE"/>
    <property type="match status" value="2"/>
</dbReference>
<accession>A0A821F1N8</accession>
<feature type="domain" description="Ig-like" evidence="4">
    <location>
        <begin position="106"/>
        <end position="198"/>
    </location>
</feature>
<organism evidence="5 6">
    <name type="scientific">Rotaria socialis</name>
    <dbReference type="NCBI Taxonomy" id="392032"/>
    <lineage>
        <taxon>Eukaryota</taxon>
        <taxon>Metazoa</taxon>
        <taxon>Spiralia</taxon>
        <taxon>Gnathifera</taxon>
        <taxon>Rotifera</taxon>
        <taxon>Eurotatoria</taxon>
        <taxon>Bdelloidea</taxon>
        <taxon>Philodinida</taxon>
        <taxon>Philodinidae</taxon>
        <taxon>Rotaria</taxon>
    </lineage>
</organism>
<dbReference type="SMART" id="SM00408">
    <property type="entry name" value="IGc2"/>
    <property type="match status" value="1"/>
</dbReference>
<dbReference type="InterPro" id="IPR003598">
    <property type="entry name" value="Ig_sub2"/>
</dbReference>
<dbReference type="InterPro" id="IPR003599">
    <property type="entry name" value="Ig_sub"/>
</dbReference>
<dbReference type="AlphaFoldDB" id="A0A821F1N8"/>
<proteinExistence type="predicted"/>
<keyword evidence="2" id="KW-0393">Immunoglobulin domain</keyword>
<dbReference type="InterPro" id="IPR013098">
    <property type="entry name" value="Ig_I-set"/>
</dbReference>
<dbReference type="EMBL" id="CAJOBP010029423">
    <property type="protein sequence ID" value="CAF4646354.1"/>
    <property type="molecule type" value="Genomic_DNA"/>
</dbReference>
<feature type="region of interest" description="Disordered" evidence="3">
    <location>
        <begin position="242"/>
        <end position="264"/>
    </location>
</feature>
<evidence type="ECO:0000256" key="3">
    <source>
        <dbReference type="SAM" id="MobiDB-lite"/>
    </source>
</evidence>
<dbReference type="SMART" id="SM00409">
    <property type="entry name" value="IG"/>
    <property type="match status" value="2"/>
</dbReference>
<dbReference type="SUPFAM" id="SSF48726">
    <property type="entry name" value="Immunoglobulin"/>
    <property type="match status" value="2"/>
</dbReference>
<dbReference type="Pfam" id="PF07679">
    <property type="entry name" value="I-set"/>
    <property type="match status" value="2"/>
</dbReference>
<gene>
    <name evidence="5" type="ORF">UJA718_LOCUS33444</name>
</gene>